<comment type="caution">
    <text evidence="1">The sequence shown here is derived from an EMBL/GenBank/DDBJ whole genome shotgun (WGS) entry which is preliminary data.</text>
</comment>
<dbReference type="Pfam" id="PF13489">
    <property type="entry name" value="Methyltransf_23"/>
    <property type="match status" value="1"/>
</dbReference>
<dbReference type="InterPro" id="IPR029063">
    <property type="entry name" value="SAM-dependent_MTases_sf"/>
</dbReference>
<organism evidence="1 2">
    <name type="scientific">Agaribacter flavus</name>
    <dbReference type="NCBI Taxonomy" id="1902781"/>
    <lineage>
        <taxon>Bacteria</taxon>
        <taxon>Pseudomonadati</taxon>
        <taxon>Pseudomonadota</taxon>
        <taxon>Gammaproteobacteria</taxon>
        <taxon>Alteromonadales</taxon>
        <taxon>Alteromonadaceae</taxon>
        <taxon>Agaribacter</taxon>
    </lineage>
</organism>
<proteinExistence type="predicted"/>
<evidence type="ECO:0000313" key="1">
    <source>
        <dbReference type="EMBL" id="MFC3120884.1"/>
    </source>
</evidence>
<keyword evidence="1" id="KW-0808">Transferase</keyword>
<dbReference type="EMBL" id="JBHRSW010000006">
    <property type="protein sequence ID" value="MFC3120884.1"/>
    <property type="molecule type" value="Genomic_DNA"/>
</dbReference>
<sequence length="220" mass="25576">MSQLKQQSHCPLCLGENTDFYHADKRREYYQCENCQLVFVPPQYHLSKEDEKAEYDKHENALNDEGYLRFLYRSIHPLIKHVKALSEDTVCGLDFGCGPAPALACEMKRLGYPMDIYDPYYFSDSACLANEYDFVTCTEVVEHFASPKLGFEQIFSLLTEAGIAVVMTKLLIDKDRFTTWHYKNDPTHIAFYCKATFRFIAKKYGRSVVFEDTDVMVFKK</sequence>
<dbReference type="Gene3D" id="3.40.50.150">
    <property type="entry name" value="Vaccinia Virus protein VP39"/>
    <property type="match status" value="1"/>
</dbReference>
<protein>
    <submittedName>
        <fullName evidence="1">Methyltransferase domain-containing protein</fullName>
    </submittedName>
</protein>
<gene>
    <name evidence="1" type="ORF">ACFOHL_04590</name>
</gene>
<dbReference type="RefSeq" id="WP_376919026.1">
    <property type="nucleotide sequence ID" value="NZ_JBHRSW010000006.1"/>
</dbReference>
<dbReference type="GO" id="GO:0032259">
    <property type="term" value="P:methylation"/>
    <property type="evidence" value="ECO:0007669"/>
    <property type="project" value="UniProtKB-KW"/>
</dbReference>
<dbReference type="SUPFAM" id="SSF53335">
    <property type="entry name" value="S-adenosyl-L-methionine-dependent methyltransferases"/>
    <property type="match status" value="1"/>
</dbReference>
<keyword evidence="1" id="KW-0489">Methyltransferase</keyword>
<keyword evidence="2" id="KW-1185">Reference proteome</keyword>
<evidence type="ECO:0000313" key="2">
    <source>
        <dbReference type="Proteomes" id="UP001595478"/>
    </source>
</evidence>
<accession>A0ABV7FKQ5</accession>
<reference evidence="2" key="1">
    <citation type="journal article" date="2019" name="Int. J. Syst. Evol. Microbiol.">
        <title>The Global Catalogue of Microorganisms (GCM) 10K type strain sequencing project: providing services to taxonomists for standard genome sequencing and annotation.</title>
        <authorList>
            <consortium name="The Broad Institute Genomics Platform"/>
            <consortium name="The Broad Institute Genome Sequencing Center for Infectious Disease"/>
            <person name="Wu L."/>
            <person name="Ma J."/>
        </authorList>
    </citation>
    <scope>NUCLEOTIDE SEQUENCE [LARGE SCALE GENOMIC DNA]</scope>
    <source>
        <strain evidence="2">KCTC 52473</strain>
    </source>
</reference>
<name>A0ABV7FKQ5_9ALTE</name>
<dbReference type="Proteomes" id="UP001595478">
    <property type="component" value="Unassembled WGS sequence"/>
</dbReference>
<dbReference type="GO" id="GO:0008168">
    <property type="term" value="F:methyltransferase activity"/>
    <property type="evidence" value="ECO:0007669"/>
    <property type="project" value="UniProtKB-KW"/>
</dbReference>